<dbReference type="AlphaFoldDB" id="A0AAD5Z351"/>
<evidence type="ECO:0000313" key="3">
    <source>
        <dbReference type="EMBL" id="KAJ3686227.1"/>
    </source>
</evidence>
<feature type="transmembrane region" description="Helical" evidence="1">
    <location>
        <begin position="263"/>
        <end position="285"/>
    </location>
</feature>
<comment type="caution">
    <text evidence="3">The sequence shown here is derived from an EMBL/GenBank/DDBJ whole genome shotgun (WGS) entry which is preliminary data.</text>
</comment>
<sequence length="365" mass="41123">MHCAMSGPCSCRAPLPLLTPPPRASSKLRARVRISPGAQPLWHCAGSSALDRERSFVKRWRLRHISCYKNGEEESPSDGTEYNFIESQNCNSSESTPEEPDTKREHWLSRVYEVVGMSSAVDKNGWAVPWTGKTIIQVMLLWVASFWLVGSWIIPFLAHWAGFNKQSLTYRGQAIYSLITDLAEGLAGISILHYCLSKFKPLPPGWFRFNFKLNFSLRDNWLLDIAVGCLFFPLVNLLSHVNLLLVPASPALPVGISCVEQSIVAQDPVAVGLYALVVTVCAPVWEEILFRGFLLPSLTRYMPVHWAIFTSAVAFSFAHFNVHRILPLILLGILMGSVFTKSKNLLASMVFHSLWNWFVFWDLLK</sequence>
<evidence type="ECO:0000256" key="1">
    <source>
        <dbReference type="SAM" id="Phobius"/>
    </source>
</evidence>
<dbReference type="InterPro" id="IPR003675">
    <property type="entry name" value="Rce1/LyrA-like_dom"/>
</dbReference>
<name>A0AAD5Z351_9POAL</name>
<protein>
    <recommendedName>
        <fullName evidence="2">CAAX prenyl protease 2/Lysostaphin resistance protein A-like domain-containing protein</fullName>
    </recommendedName>
</protein>
<dbReference type="EMBL" id="JAMRDG010000002">
    <property type="protein sequence ID" value="KAJ3686227.1"/>
    <property type="molecule type" value="Genomic_DNA"/>
</dbReference>
<dbReference type="Pfam" id="PF02517">
    <property type="entry name" value="Rce1-like"/>
    <property type="match status" value="1"/>
</dbReference>
<dbReference type="PANTHER" id="PTHR43592:SF24">
    <property type="entry name" value="CAAX AMINO TERMINAL PROTEASE FAMILY PROTEIN"/>
    <property type="match status" value="1"/>
</dbReference>
<reference evidence="3 4" key="1">
    <citation type="journal article" date="2022" name="Cell">
        <title>Repeat-based holocentromeres influence genome architecture and karyotype evolution.</title>
        <authorList>
            <person name="Hofstatter P.G."/>
            <person name="Thangavel G."/>
            <person name="Lux T."/>
            <person name="Neumann P."/>
            <person name="Vondrak T."/>
            <person name="Novak P."/>
            <person name="Zhang M."/>
            <person name="Costa L."/>
            <person name="Castellani M."/>
            <person name="Scott A."/>
            <person name="Toegelov H."/>
            <person name="Fuchs J."/>
            <person name="Mata-Sucre Y."/>
            <person name="Dias Y."/>
            <person name="Vanzela A.L.L."/>
            <person name="Huettel B."/>
            <person name="Almeida C.C.S."/>
            <person name="Simkova H."/>
            <person name="Souza G."/>
            <person name="Pedrosa-Harand A."/>
            <person name="Macas J."/>
            <person name="Mayer K.F.X."/>
            <person name="Houben A."/>
            <person name="Marques A."/>
        </authorList>
    </citation>
    <scope>NUCLEOTIDE SEQUENCE [LARGE SCALE GENOMIC DNA]</scope>
    <source>
        <strain evidence="3">RhyTen1mFocal</strain>
    </source>
</reference>
<keyword evidence="1" id="KW-0472">Membrane</keyword>
<accession>A0AAD5Z351</accession>
<evidence type="ECO:0000313" key="4">
    <source>
        <dbReference type="Proteomes" id="UP001210211"/>
    </source>
</evidence>
<feature type="transmembrane region" description="Helical" evidence="1">
    <location>
        <begin position="140"/>
        <end position="162"/>
    </location>
</feature>
<feature type="transmembrane region" description="Helical" evidence="1">
    <location>
        <begin position="174"/>
        <end position="196"/>
    </location>
</feature>
<gene>
    <name evidence="3" type="ORF">LUZ61_015391</name>
</gene>
<feature type="domain" description="CAAX prenyl protease 2/Lysostaphin resistance protein A-like" evidence="2">
    <location>
        <begin position="273"/>
        <end position="358"/>
    </location>
</feature>
<keyword evidence="1" id="KW-0812">Transmembrane</keyword>
<feature type="transmembrane region" description="Helical" evidence="1">
    <location>
        <begin position="306"/>
        <end position="339"/>
    </location>
</feature>
<dbReference type="GO" id="GO:0080120">
    <property type="term" value="P:CAAX-box protein maturation"/>
    <property type="evidence" value="ECO:0007669"/>
    <property type="project" value="UniProtKB-ARBA"/>
</dbReference>
<evidence type="ECO:0000259" key="2">
    <source>
        <dbReference type="Pfam" id="PF02517"/>
    </source>
</evidence>
<proteinExistence type="predicted"/>
<dbReference type="Proteomes" id="UP001210211">
    <property type="component" value="Unassembled WGS sequence"/>
</dbReference>
<keyword evidence="1" id="KW-1133">Transmembrane helix</keyword>
<dbReference type="PANTHER" id="PTHR43592">
    <property type="entry name" value="CAAX AMINO TERMINAL PROTEASE"/>
    <property type="match status" value="1"/>
</dbReference>
<feature type="transmembrane region" description="Helical" evidence="1">
    <location>
        <begin position="221"/>
        <end position="243"/>
    </location>
</feature>
<organism evidence="3 4">
    <name type="scientific">Rhynchospora tenuis</name>
    <dbReference type="NCBI Taxonomy" id="198213"/>
    <lineage>
        <taxon>Eukaryota</taxon>
        <taxon>Viridiplantae</taxon>
        <taxon>Streptophyta</taxon>
        <taxon>Embryophyta</taxon>
        <taxon>Tracheophyta</taxon>
        <taxon>Spermatophyta</taxon>
        <taxon>Magnoliopsida</taxon>
        <taxon>Liliopsida</taxon>
        <taxon>Poales</taxon>
        <taxon>Cyperaceae</taxon>
        <taxon>Cyperoideae</taxon>
        <taxon>Rhynchosporeae</taxon>
        <taxon>Rhynchospora</taxon>
    </lineage>
</organism>
<keyword evidence="4" id="KW-1185">Reference proteome</keyword>
<dbReference type="GO" id="GO:0004175">
    <property type="term" value="F:endopeptidase activity"/>
    <property type="evidence" value="ECO:0007669"/>
    <property type="project" value="UniProtKB-ARBA"/>
</dbReference>